<organism evidence="1 2">
    <name type="scientific">Hydnum rufescens UP504</name>
    <dbReference type="NCBI Taxonomy" id="1448309"/>
    <lineage>
        <taxon>Eukaryota</taxon>
        <taxon>Fungi</taxon>
        <taxon>Dikarya</taxon>
        <taxon>Basidiomycota</taxon>
        <taxon>Agaricomycotina</taxon>
        <taxon>Agaricomycetes</taxon>
        <taxon>Cantharellales</taxon>
        <taxon>Hydnaceae</taxon>
        <taxon>Hydnum</taxon>
    </lineage>
</organism>
<protein>
    <submittedName>
        <fullName evidence="1">Uncharacterized protein</fullName>
    </submittedName>
</protein>
<gene>
    <name evidence="1" type="ORF">BS47DRAFT_1348265</name>
</gene>
<proteinExistence type="predicted"/>
<dbReference type="EMBL" id="MU129021">
    <property type="protein sequence ID" value="KAF9510183.1"/>
    <property type="molecule type" value="Genomic_DNA"/>
</dbReference>
<reference evidence="1" key="1">
    <citation type="journal article" date="2020" name="Nat. Commun.">
        <title>Large-scale genome sequencing of mycorrhizal fungi provides insights into the early evolution of symbiotic traits.</title>
        <authorList>
            <person name="Miyauchi S."/>
            <person name="Kiss E."/>
            <person name="Kuo A."/>
            <person name="Drula E."/>
            <person name="Kohler A."/>
            <person name="Sanchez-Garcia M."/>
            <person name="Morin E."/>
            <person name="Andreopoulos B."/>
            <person name="Barry K.W."/>
            <person name="Bonito G."/>
            <person name="Buee M."/>
            <person name="Carver A."/>
            <person name="Chen C."/>
            <person name="Cichocki N."/>
            <person name="Clum A."/>
            <person name="Culley D."/>
            <person name="Crous P.W."/>
            <person name="Fauchery L."/>
            <person name="Girlanda M."/>
            <person name="Hayes R.D."/>
            <person name="Keri Z."/>
            <person name="LaButti K."/>
            <person name="Lipzen A."/>
            <person name="Lombard V."/>
            <person name="Magnuson J."/>
            <person name="Maillard F."/>
            <person name="Murat C."/>
            <person name="Nolan M."/>
            <person name="Ohm R.A."/>
            <person name="Pangilinan J."/>
            <person name="Pereira M.F."/>
            <person name="Perotto S."/>
            <person name="Peter M."/>
            <person name="Pfister S."/>
            <person name="Riley R."/>
            <person name="Sitrit Y."/>
            <person name="Stielow J.B."/>
            <person name="Szollosi G."/>
            <person name="Zifcakova L."/>
            <person name="Stursova M."/>
            <person name="Spatafora J.W."/>
            <person name="Tedersoo L."/>
            <person name="Vaario L.M."/>
            <person name="Yamada A."/>
            <person name="Yan M."/>
            <person name="Wang P."/>
            <person name="Xu J."/>
            <person name="Bruns T."/>
            <person name="Baldrian P."/>
            <person name="Vilgalys R."/>
            <person name="Dunand C."/>
            <person name="Henrissat B."/>
            <person name="Grigoriev I.V."/>
            <person name="Hibbett D."/>
            <person name="Nagy L.G."/>
            <person name="Martin F.M."/>
        </authorList>
    </citation>
    <scope>NUCLEOTIDE SEQUENCE</scope>
    <source>
        <strain evidence="1">UP504</strain>
    </source>
</reference>
<name>A0A9P6AQT9_9AGAM</name>
<sequence length="91" mass="10005">MTIEKAPNSSPVMSIGGFATGNVRIDNSRIFADHDLPIAHLLSRLGKREPRQHAELMPQAPSGFEMGKNKSLAKISRPGKSKKIREIDRIG</sequence>
<dbReference type="Proteomes" id="UP000886523">
    <property type="component" value="Unassembled WGS sequence"/>
</dbReference>
<evidence type="ECO:0000313" key="1">
    <source>
        <dbReference type="EMBL" id="KAF9510183.1"/>
    </source>
</evidence>
<comment type="caution">
    <text evidence="1">The sequence shown here is derived from an EMBL/GenBank/DDBJ whole genome shotgun (WGS) entry which is preliminary data.</text>
</comment>
<keyword evidence="2" id="KW-1185">Reference proteome</keyword>
<accession>A0A9P6AQT9</accession>
<evidence type="ECO:0000313" key="2">
    <source>
        <dbReference type="Proteomes" id="UP000886523"/>
    </source>
</evidence>
<dbReference type="AlphaFoldDB" id="A0A9P6AQT9"/>